<accession>A0A934W578</accession>
<gene>
    <name evidence="2" type="ORF">JJB74_08560</name>
</gene>
<feature type="region of interest" description="Disordered" evidence="1">
    <location>
        <begin position="37"/>
        <end position="129"/>
    </location>
</feature>
<dbReference type="EMBL" id="JAEPBG010000003">
    <property type="protein sequence ID" value="MBK4734652.1"/>
    <property type="molecule type" value="Genomic_DNA"/>
</dbReference>
<evidence type="ECO:0000313" key="2">
    <source>
        <dbReference type="EMBL" id="MBK4734652.1"/>
    </source>
</evidence>
<name>A0A934W578_9BURK</name>
<protein>
    <submittedName>
        <fullName evidence="2">Uncharacterized protein</fullName>
    </submittedName>
</protein>
<reference evidence="2" key="1">
    <citation type="submission" date="2021-01" db="EMBL/GenBank/DDBJ databases">
        <title>Genome sequence of strain Noviherbaspirillum sp. DKR-6.</title>
        <authorList>
            <person name="Chaudhary D.K."/>
        </authorList>
    </citation>
    <scope>NUCLEOTIDE SEQUENCE</scope>
    <source>
        <strain evidence="2">DKR-6</strain>
    </source>
</reference>
<evidence type="ECO:0000313" key="3">
    <source>
        <dbReference type="Proteomes" id="UP000622890"/>
    </source>
</evidence>
<dbReference type="RefSeq" id="WP_200591437.1">
    <property type="nucleotide sequence ID" value="NZ_JAEPBG010000003.1"/>
</dbReference>
<dbReference type="Proteomes" id="UP000622890">
    <property type="component" value="Unassembled WGS sequence"/>
</dbReference>
<proteinExistence type="predicted"/>
<feature type="compositionally biased region" description="Low complexity" evidence="1">
    <location>
        <begin position="105"/>
        <end position="123"/>
    </location>
</feature>
<keyword evidence="3" id="KW-1185">Reference proteome</keyword>
<organism evidence="2 3">
    <name type="scientific">Noviherbaspirillum pedocola</name>
    <dbReference type="NCBI Taxonomy" id="2801341"/>
    <lineage>
        <taxon>Bacteria</taxon>
        <taxon>Pseudomonadati</taxon>
        <taxon>Pseudomonadota</taxon>
        <taxon>Betaproteobacteria</taxon>
        <taxon>Burkholderiales</taxon>
        <taxon>Oxalobacteraceae</taxon>
        <taxon>Noviherbaspirillum</taxon>
    </lineage>
</organism>
<sequence length="129" mass="13153">MALLPAVAIAQQVQQANPADPGAPVPASSYVSAFKTYQASPEEQATPDTAWRSANEEVASQGTHAGHGGMAMPGMDHHSPKAASGTSQNDPHAAHGSHMAMPGMSNEATTTNSSASQPAPEASHSSHHH</sequence>
<feature type="compositionally biased region" description="Polar residues" evidence="1">
    <location>
        <begin position="37"/>
        <end position="47"/>
    </location>
</feature>
<comment type="caution">
    <text evidence="2">The sequence shown here is derived from an EMBL/GenBank/DDBJ whole genome shotgun (WGS) entry which is preliminary data.</text>
</comment>
<evidence type="ECO:0000256" key="1">
    <source>
        <dbReference type="SAM" id="MobiDB-lite"/>
    </source>
</evidence>
<dbReference type="AlphaFoldDB" id="A0A934W578"/>